<dbReference type="GO" id="GO:0006740">
    <property type="term" value="P:NADPH regeneration"/>
    <property type="evidence" value="ECO:0007669"/>
    <property type="project" value="TreeGrafter"/>
</dbReference>
<dbReference type="Pfam" id="PF12769">
    <property type="entry name" value="PNTB_4TM"/>
    <property type="match status" value="1"/>
</dbReference>
<dbReference type="InterPro" id="IPR024605">
    <property type="entry name" value="NADP_transhyd_a_C"/>
</dbReference>
<evidence type="ECO:0000256" key="11">
    <source>
        <dbReference type="ARBA" id="ARBA00023136"/>
    </source>
</evidence>
<keyword evidence="9 13" id="KW-1133">Transmembrane helix</keyword>
<dbReference type="EC" id="7.1.1.1" evidence="3"/>
<evidence type="ECO:0000259" key="14">
    <source>
        <dbReference type="Pfam" id="PF12769"/>
    </source>
</evidence>
<feature type="transmembrane region" description="Helical" evidence="13">
    <location>
        <begin position="61"/>
        <end position="82"/>
    </location>
</feature>
<comment type="function">
    <text evidence="1">The transhydrogenation between NADH and NADP is coupled to respiration and ATP hydrolysis and functions as a proton pump across the membrane.</text>
</comment>
<evidence type="ECO:0000313" key="15">
    <source>
        <dbReference type="EMBL" id="CAA9365663.1"/>
    </source>
</evidence>
<keyword evidence="4" id="KW-1003">Cell membrane</keyword>
<comment type="catalytic activity">
    <reaction evidence="12">
        <text>NAD(+) + NADPH + H(+)(in) = NADH + NADP(+) + H(+)(out)</text>
        <dbReference type="Rhea" id="RHEA:47992"/>
        <dbReference type="ChEBI" id="CHEBI:15378"/>
        <dbReference type="ChEBI" id="CHEBI:57540"/>
        <dbReference type="ChEBI" id="CHEBI:57783"/>
        <dbReference type="ChEBI" id="CHEBI:57945"/>
        <dbReference type="ChEBI" id="CHEBI:58349"/>
        <dbReference type="EC" id="7.1.1.1"/>
    </reaction>
</comment>
<dbReference type="GO" id="GO:0016491">
    <property type="term" value="F:oxidoreductase activity"/>
    <property type="evidence" value="ECO:0007669"/>
    <property type="project" value="UniProtKB-KW"/>
</dbReference>
<evidence type="ECO:0000256" key="8">
    <source>
        <dbReference type="ARBA" id="ARBA00022967"/>
    </source>
</evidence>
<evidence type="ECO:0000256" key="6">
    <source>
        <dbReference type="ARBA" id="ARBA00022692"/>
    </source>
</evidence>
<dbReference type="AlphaFoldDB" id="A0A6J4MPR1"/>
<dbReference type="PANTHER" id="PTHR10160:SF19">
    <property type="entry name" value="PROTON-TRANSLOCATING NAD(P)(+) TRANSHYDROGENASE"/>
    <property type="match status" value="1"/>
</dbReference>
<keyword evidence="8" id="KW-1278">Translocase</keyword>
<evidence type="ECO:0000256" key="10">
    <source>
        <dbReference type="ARBA" id="ARBA00023027"/>
    </source>
</evidence>
<feature type="domain" description="NAD(P) transhydrogenase alpha subunit C-terminal" evidence="14">
    <location>
        <begin position="8"/>
        <end position="90"/>
    </location>
</feature>
<keyword evidence="11 13" id="KW-0472">Membrane</keyword>
<dbReference type="EMBL" id="CADCUJ010000113">
    <property type="protein sequence ID" value="CAA9365663.1"/>
    <property type="molecule type" value="Genomic_DNA"/>
</dbReference>
<protein>
    <recommendedName>
        <fullName evidence="3">proton-translocating NAD(P)(+) transhydrogenase</fullName>
        <ecNumber evidence="3">7.1.1.1</ecNumber>
    </recommendedName>
</protein>
<evidence type="ECO:0000256" key="5">
    <source>
        <dbReference type="ARBA" id="ARBA00022519"/>
    </source>
</evidence>
<keyword evidence="7" id="KW-0521">NADP</keyword>
<evidence type="ECO:0000256" key="2">
    <source>
        <dbReference type="ARBA" id="ARBA00004429"/>
    </source>
</evidence>
<gene>
    <name evidence="15" type="ORF">AVDCRST_MAG72-2689</name>
</gene>
<organism evidence="15">
    <name type="scientific">uncultured Nocardioidaceae bacterium</name>
    <dbReference type="NCBI Taxonomy" id="253824"/>
    <lineage>
        <taxon>Bacteria</taxon>
        <taxon>Bacillati</taxon>
        <taxon>Actinomycetota</taxon>
        <taxon>Actinomycetes</taxon>
        <taxon>Propionibacteriales</taxon>
        <taxon>Nocardioidaceae</taxon>
        <taxon>environmental samples</taxon>
    </lineage>
</organism>
<comment type="subcellular location">
    <subcellularLocation>
        <location evidence="2">Cell inner membrane</location>
        <topology evidence="2">Multi-pass membrane protein</topology>
    </subcellularLocation>
</comment>
<sequence length="108" mass="11017">MSEPIVWLTIFVLSVFVGVEVIAKVSSTLHTPLMSGANAIHGIILLGAILVSATATGTLTLVVGLVAVVLATVNMVGGFVVTDRMLQMFGRRPSPPAASRSGQDGAGS</sequence>
<name>A0A6J4MPR1_9ACTN</name>
<dbReference type="GO" id="GO:0050661">
    <property type="term" value="F:NADP binding"/>
    <property type="evidence" value="ECO:0007669"/>
    <property type="project" value="TreeGrafter"/>
</dbReference>
<evidence type="ECO:0000256" key="4">
    <source>
        <dbReference type="ARBA" id="ARBA00022475"/>
    </source>
</evidence>
<keyword evidence="5" id="KW-0997">Cell inner membrane</keyword>
<dbReference type="PANTHER" id="PTHR10160">
    <property type="entry name" value="NAD(P) TRANSHYDROGENASE"/>
    <property type="match status" value="1"/>
</dbReference>
<dbReference type="GO" id="GO:0005886">
    <property type="term" value="C:plasma membrane"/>
    <property type="evidence" value="ECO:0007669"/>
    <property type="project" value="UniProtKB-SubCell"/>
</dbReference>
<evidence type="ECO:0000256" key="13">
    <source>
        <dbReference type="SAM" id="Phobius"/>
    </source>
</evidence>
<keyword evidence="10" id="KW-0520">NAD</keyword>
<proteinExistence type="predicted"/>
<evidence type="ECO:0000256" key="7">
    <source>
        <dbReference type="ARBA" id="ARBA00022857"/>
    </source>
</evidence>
<keyword evidence="6 13" id="KW-0812">Transmembrane</keyword>
<dbReference type="GO" id="GO:0008750">
    <property type="term" value="F:proton-translocating NAD(P)+ transhydrogenase activity"/>
    <property type="evidence" value="ECO:0007669"/>
    <property type="project" value="UniProtKB-EC"/>
</dbReference>
<feature type="transmembrane region" description="Helical" evidence="13">
    <location>
        <begin position="35"/>
        <end position="55"/>
    </location>
</feature>
<evidence type="ECO:0000256" key="9">
    <source>
        <dbReference type="ARBA" id="ARBA00022989"/>
    </source>
</evidence>
<accession>A0A6J4MPR1</accession>
<evidence type="ECO:0000256" key="3">
    <source>
        <dbReference type="ARBA" id="ARBA00012943"/>
    </source>
</evidence>
<evidence type="ECO:0000256" key="12">
    <source>
        <dbReference type="ARBA" id="ARBA00048202"/>
    </source>
</evidence>
<reference evidence="15" key="1">
    <citation type="submission" date="2020-02" db="EMBL/GenBank/DDBJ databases">
        <authorList>
            <person name="Meier V. D."/>
        </authorList>
    </citation>
    <scope>NUCLEOTIDE SEQUENCE</scope>
    <source>
        <strain evidence="15">AVDCRST_MAG72</strain>
    </source>
</reference>
<feature type="transmembrane region" description="Helical" evidence="13">
    <location>
        <begin position="6"/>
        <end position="23"/>
    </location>
</feature>
<keyword evidence="15" id="KW-0560">Oxidoreductase</keyword>
<evidence type="ECO:0000256" key="1">
    <source>
        <dbReference type="ARBA" id="ARBA00003943"/>
    </source>
</evidence>